<dbReference type="OrthoDB" id="9776685at2"/>
<dbReference type="EMBL" id="CP012600">
    <property type="protein sequence ID" value="ALC81494.1"/>
    <property type="molecule type" value="Genomic_DNA"/>
</dbReference>
<dbReference type="InterPro" id="IPR052920">
    <property type="entry name" value="DNA-binding_regulatory"/>
</dbReference>
<dbReference type="Proteomes" id="UP000067625">
    <property type="component" value="Chromosome"/>
</dbReference>
<dbReference type="Pfam" id="PF00561">
    <property type="entry name" value="Abhydrolase_1"/>
    <property type="match status" value="1"/>
</dbReference>
<reference evidence="3 4" key="2">
    <citation type="journal article" date="2016" name="Int. J. Syst. Evol. Microbiol.">
        <title>Bacillus gobiensis sp. nov., isolated from a soil sample.</title>
        <authorList>
            <person name="Liu B."/>
            <person name="Liu G.H."/>
            <person name="Cetin S."/>
            <person name="Schumann P."/>
            <person name="Pan Z.Z."/>
            <person name="Chen Q.Q."/>
        </authorList>
    </citation>
    <scope>NUCLEOTIDE SEQUENCE [LARGE SCALE GENOMIC DNA]</scope>
    <source>
        <strain evidence="3 4">FJAT-4402</strain>
    </source>
</reference>
<feature type="transmembrane region" description="Helical" evidence="1">
    <location>
        <begin position="6"/>
        <end position="23"/>
    </location>
</feature>
<organism evidence="3 4">
    <name type="scientific">Bacillus gobiensis</name>
    <dbReference type="NCBI Taxonomy" id="1441095"/>
    <lineage>
        <taxon>Bacteria</taxon>
        <taxon>Bacillati</taxon>
        <taxon>Bacillota</taxon>
        <taxon>Bacilli</taxon>
        <taxon>Bacillales</taxon>
        <taxon>Bacillaceae</taxon>
        <taxon>Bacillus</taxon>
    </lineage>
</organism>
<evidence type="ECO:0000256" key="1">
    <source>
        <dbReference type="SAM" id="Phobius"/>
    </source>
</evidence>
<dbReference type="PATRIC" id="fig|1441095.3.peg.1692"/>
<reference evidence="4" key="1">
    <citation type="submission" date="2015-08" db="EMBL/GenBank/DDBJ databases">
        <title>Genome sequencing project for genomic taxonomy and phylogenomics of Bacillus-like bacteria.</title>
        <authorList>
            <person name="Liu B."/>
            <person name="Wang J."/>
            <person name="Zhu Y."/>
            <person name="Liu G."/>
            <person name="Chen Q."/>
            <person name="Chen Z."/>
            <person name="Lan J."/>
            <person name="Che J."/>
            <person name="Ge C."/>
            <person name="Shi H."/>
            <person name="Pan Z."/>
            <person name="Liu X."/>
        </authorList>
    </citation>
    <scope>NUCLEOTIDE SEQUENCE [LARGE SCALE GENOMIC DNA]</scope>
    <source>
        <strain evidence="4">FJAT-4402</strain>
    </source>
</reference>
<keyword evidence="1" id="KW-1133">Transmembrane helix</keyword>
<name>A0A0M5JE04_9BACI</name>
<dbReference type="STRING" id="1441095.AM592_07695"/>
<dbReference type="InterPro" id="IPR000073">
    <property type="entry name" value="AB_hydrolase_1"/>
</dbReference>
<gene>
    <name evidence="3" type="ORF">AM592_07695</name>
</gene>
<keyword evidence="4" id="KW-1185">Reference proteome</keyword>
<evidence type="ECO:0000259" key="2">
    <source>
        <dbReference type="Pfam" id="PF00561"/>
    </source>
</evidence>
<protein>
    <recommendedName>
        <fullName evidence="2">AB hydrolase-1 domain-containing protein</fullName>
    </recommendedName>
</protein>
<keyword evidence="1" id="KW-0472">Membrane</keyword>
<dbReference type="RefSeq" id="WP_053603252.1">
    <property type="nucleotide sequence ID" value="NZ_CP012600.1"/>
</dbReference>
<dbReference type="Gene3D" id="3.40.50.1820">
    <property type="entry name" value="alpha/beta hydrolase"/>
    <property type="match status" value="1"/>
</dbReference>
<accession>A0A0M5JE04</accession>
<dbReference type="PANTHER" id="PTHR43358:SF5">
    <property type="entry name" value="EXPORTED PROTEIN"/>
    <property type="match status" value="1"/>
</dbReference>
<feature type="domain" description="AB hydrolase-1" evidence="2">
    <location>
        <begin position="83"/>
        <end position="185"/>
    </location>
</feature>
<evidence type="ECO:0000313" key="4">
    <source>
        <dbReference type="Proteomes" id="UP000067625"/>
    </source>
</evidence>
<proteinExistence type="predicted"/>
<evidence type="ECO:0000313" key="3">
    <source>
        <dbReference type="EMBL" id="ALC81494.1"/>
    </source>
</evidence>
<dbReference type="AlphaFoldDB" id="A0A0M5JE04"/>
<sequence>MKKLLIGIGVVFSVIFAIGIFFTNKIMYIKKKTEKEIIDRETLDGHYVQKTFDELPKDEINLMSPYGYPIKGYYIKPYQTTKTMIICHGVTMSLYNSVKYMNLFIELGWNVVIYDHRKHGLSGGKTTSYGYYEKFDLAEVVRWVRSQTGEKAQIGIHGESMGAVTALLYAGHIEDGADFYIADCPFAALWEQLNYRLKTEFKLSGKLILPVANFFLKIRDGYRIKEISPLSIIDRIDNPVLFIHSKDDDYIPSMSSQLLFEKKKGKKKIYLAELGEHAMSYTKNNKEYKKAVEEFLEEFVN</sequence>
<dbReference type="PANTHER" id="PTHR43358">
    <property type="entry name" value="ALPHA/BETA-HYDROLASE"/>
    <property type="match status" value="1"/>
</dbReference>
<keyword evidence="1" id="KW-0812">Transmembrane</keyword>
<dbReference type="InterPro" id="IPR029058">
    <property type="entry name" value="AB_hydrolase_fold"/>
</dbReference>
<dbReference type="SUPFAM" id="SSF53474">
    <property type="entry name" value="alpha/beta-Hydrolases"/>
    <property type="match status" value="1"/>
</dbReference>